<dbReference type="STRING" id="683125.SAMN05660206_103345"/>
<evidence type="ECO:0000313" key="2">
    <source>
        <dbReference type="EMBL" id="SFS62160.1"/>
    </source>
</evidence>
<reference evidence="2 3" key="1">
    <citation type="submission" date="2016-10" db="EMBL/GenBank/DDBJ databases">
        <authorList>
            <person name="de Groot N.N."/>
        </authorList>
    </citation>
    <scope>NUCLEOTIDE SEQUENCE [LARGE SCALE GENOMIC DNA]</scope>
    <source>
        <strain evidence="2 3">DSM 22789</strain>
    </source>
</reference>
<dbReference type="Gene3D" id="3.30.70.100">
    <property type="match status" value="1"/>
</dbReference>
<dbReference type="InterPro" id="IPR036163">
    <property type="entry name" value="HMA_dom_sf"/>
</dbReference>
<dbReference type="InterPro" id="IPR006121">
    <property type="entry name" value="HMA_dom"/>
</dbReference>
<sequence length="73" mass="7881">MENKAFKFKTNINCGGCISTVTPHLDGLDGIEKWEVDTANKDKILTVEASSATAQEIVATVEKAGFKIEPVQV</sequence>
<dbReference type="AlphaFoldDB" id="A0A1I6RC92"/>
<dbReference type="CDD" id="cd00371">
    <property type="entry name" value="HMA"/>
    <property type="match status" value="1"/>
</dbReference>
<accession>A0A1I6RC92</accession>
<dbReference type="RefSeq" id="WP_093364565.1">
    <property type="nucleotide sequence ID" value="NZ_FOZZ01000003.1"/>
</dbReference>
<name>A0A1I6RC92_9SPHI</name>
<dbReference type="PROSITE" id="PS50846">
    <property type="entry name" value="HMA_2"/>
    <property type="match status" value="1"/>
</dbReference>
<protein>
    <submittedName>
        <fullName evidence="2">Copper chaperone</fullName>
    </submittedName>
</protein>
<dbReference type="OrthoDB" id="677920at2"/>
<dbReference type="SUPFAM" id="SSF55008">
    <property type="entry name" value="HMA, heavy metal-associated domain"/>
    <property type="match status" value="1"/>
</dbReference>
<organism evidence="2 3">
    <name type="scientific">Sphingobacterium wenxiniae</name>
    <dbReference type="NCBI Taxonomy" id="683125"/>
    <lineage>
        <taxon>Bacteria</taxon>
        <taxon>Pseudomonadati</taxon>
        <taxon>Bacteroidota</taxon>
        <taxon>Sphingobacteriia</taxon>
        <taxon>Sphingobacteriales</taxon>
        <taxon>Sphingobacteriaceae</taxon>
        <taxon>Sphingobacterium</taxon>
    </lineage>
</organism>
<dbReference type="Pfam" id="PF00403">
    <property type="entry name" value="HMA"/>
    <property type="match status" value="1"/>
</dbReference>
<dbReference type="GO" id="GO:0046872">
    <property type="term" value="F:metal ion binding"/>
    <property type="evidence" value="ECO:0007669"/>
    <property type="project" value="InterPro"/>
</dbReference>
<dbReference type="Proteomes" id="UP000198785">
    <property type="component" value="Unassembled WGS sequence"/>
</dbReference>
<dbReference type="EMBL" id="FOZZ01000003">
    <property type="protein sequence ID" value="SFS62160.1"/>
    <property type="molecule type" value="Genomic_DNA"/>
</dbReference>
<keyword evidence="3" id="KW-1185">Reference proteome</keyword>
<evidence type="ECO:0000259" key="1">
    <source>
        <dbReference type="PROSITE" id="PS50846"/>
    </source>
</evidence>
<feature type="domain" description="HMA" evidence="1">
    <location>
        <begin position="3"/>
        <end position="69"/>
    </location>
</feature>
<gene>
    <name evidence="2" type="ORF">SAMN05660206_103345</name>
</gene>
<evidence type="ECO:0000313" key="3">
    <source>
        <dbReference type="Proteomes" id="UP000198785"/>
    </source>
</evidence>
<proteinExistence type="predicted"/>